<evidence type="ECO:0000259" key="2">
    <source>
        <dbReference type="PROSITE" id="PS50850"/>
    </source>
</evidence>
<feature type="non-terminal residue" evidence="3">
    <location>
        <position position="1"/>
    </location>
</feature>
<gene>
    <name evidence="3" type="ORF">MNBD_ALPHA05-1992</name>
</gene>
<dbReference type="GO" id="GO:0022857">
    <property type="term" value="F:transmembrane transporter activity"/>
    <property type="evidence" value="ECO:0007669"/>
    <property type="project" value="InterPro"/>
</dbReference>
<dbReference type="PROSITE" id="PS50850">
    <property type="entry name" value="MFS"/>
    <property type="match status" value="1"/>
</dbReference>
<reference evidence="3" key="1">
    <citation type="submission" date="2018-06" db="EMBL/GenBank/DDBJ databases">
        <authorList>
            <person name="Zhirakovskaya E."/>
        </authorList>
    </citation>
    <scope>NUCLEOTIDE SEQUENCE</scope>
</reference>
<dbReference type="AlphaFoldDB" id="A0A3B0SJ76"/>
<dbReference type="SUPFAM" id="SSF103473">
    <property type="entry name" value="MFS general substrate transporter"/>
    <property type="match status" value="1"/>
</dbReference>
<feature type="transmembrane region" description="Helical" evidence="1">
    <location>
        <begin position="6"/>
        <end position="30"/>
    </location>
</feature>
<dbReference type="Gene3D" id="1.20.1250.20">
    <property type="entry name" value="MFS general substrate transporter like domains"/>
    <property type="match status" value="1"/>
</dbReference>
<dbReference type="InterPro" id="IPR020846">
    <property type="entry name" value="MFS_dom"/>
</dbReference>
<keyword evidence="1" id="KW-1133">Transmembrane helix</keyword>
<evidence type="ECO:0000256" key="1">
    <source>
        <dbReference type="SAM" id="Phobius"/>
    </source>
</evidence>
<name>A0A3B0SJ76_9ZZZZ</name>
<evidence type="ECO:0000313" key="3">
    <source>
        <dbReference type="EMBL" id="VAW05855.1"/>
    </source>
</evidence>
<proteinExistence type="predicted"/>
<keyword evidence="1" id="KW-0472">Membrane</keyword>
<accession>A0A3B0SJ76</accession>
<sequence length="98" mass="10264">TAPLSTGLLMVFAFLMGSVMAGLVGLYSVAARLYPTQIRNTGVGWAIGVGRWGAVFGPAAAGWMIAAELDRWTYFLVLGAAPAVLAAFAVGFIKLRTE</sequence>
<dbReference type="InterPro" id="IPR036259">
    <property type="entry name" value="MFS_trans_sf"/>
</dbReference>
<feature type="domain" description="Major facilitator superfamily (MFS) profile" evidence="2">
    <location>
        <begin position="1"/>
        <end position="98"/>
    </location>
</feature>
<keyword evidence="1" id="KW-0812">Transmembrane</keyword>
<dbReference type="EMBL" id="UOEH01000489">
    <property type="protein sequence ID" value="VAW05855.1"/>
    <property type="molecule type" value="Genomic_DNA"/>
</dbReference>
<feature type="transmembrane region" description="Helical" evidence="1">
    <location>
        <begin position="72"/>
        <end position="93"/>
    </location>
</feature>
<organism evidence="3">
    <name type="scientific">hydrothermal vent metagenome</name>
    <dbReference type="NCBI Taxonomy" id="652676"/>
    <lineage>
        <taxon>unclassified sequences</taxon>
        <taxon>metagenomes</taxon>
        <taxon>ecological metagenomes</taxon>
    </lineage>
</organism>
<protein>
    <recommendedName>
        <fullName evidence="2">Major facilitator superfamily (MFS) profile domain-containing protein</fullName>
    </recommendedName>
</protein>
<feature type="transmembrane region" description="Helical" evidence="1">
    <location>
        <begin position="42"/>
        <end position="66"/>
    </location>
</feature>